<dbReference type="InterPro" id="IPR036942">
    <property type="entry name" value="Beta-barrel_TonB_sf"/>
</dbReference>
<keyword evidence="2 7" id="KW-0813">Transport</keyword>
<dbReference type="Gene3D" id="2.40.170.20">
    <property type="entry name" value="TonB-dependent receptor, beta-barrel domain"/>
    <property type="match status" value="1"/>
</dbReference>
<dbReference type="PROSITE" id="PS52016">
    <property type="entry name" value="TONB_DEPENDENT_REC_3"/>
    <property type="match status" value="1"/>
</dbReference>
<evidence type="ECO:0000259" key="9">
    <source>
        <dbReference type="Pfam" id="PF07715"/>
    </source>
</evidence>
<evidence type="ECO:0000256" key="8">
    <source>
        <dbReference type="SAM" id="SignalP"/>
    </source>
</evidence>
<name>A0A7M1AWB3_9BACT</name>
<proteinExistence type="inferred from homology"/>
<dbReference type="EMBL" id="CP041165">
    <property type="protein sequence ID" value="QOP41761.1"/>
    <property type="molecule type" value="Genomic_DNA"/>
</dbReference>
<protein>
    <submittedName>
        <fullName evidence="10">TonB-dependent receptor</fullName>
    </submittedName>
</protein>
<evidence type="ECO:0000256" key="4">
    <source>
        <dbReference type="ARBA" id="ARBA00022692"/>
    </source>
</evidence>
<keyword evidence="4 7" id="KW-0812">Transmembrane</keyword>
<keyword evidence="5 7" id="KW-0472">Membrane</keyword>
<feature type="domain" description="TonB-dependent receptor plug" evidence="9">
    <location>
        <begin position="54"/>
        <end position="144"/>
    </location>
</feature>
<accession>A0A7M1AWB3</accession>
<dbReference type="InterPro" id="IPR039426">
    <property type="entry name" value="TonB-dep_rcpt-like"/>
</dbReference>
<dbReference type="InterPro" id="IPR012910">
    <property type="entry name" value="Plug_dom"/>
</dbReference>
<keyword evidence="8" id="KW-0732">Signal</keyword>
<evidence type="ECO:0000256" key="1">
    <source>
        <dbReference type="ARBA" id="ARBA00004571"/>
    </source>
</evidence>
<dbReference type="RefSeq" id="WP_193113080.1">
    <property type="nucleotide sequence ID" value="NZ_CP041165.1"/>
</dbReference>
<dbReference type="KEGG" id="smax:FJR03_08420"/>
<evidence type="ECO:0000256" key="6">
    <source>
        <dbReference type="ARBA" id="ARBA00023237"/>
    </source>
</evidence>
<dbReference type="GO" id="GO:0009279">
    <property type="term" value="C:cell outer membrane"/>
    <property type="evidence" value="ECO:0007669"/>
    <property type="project" value="UniProtKB-SubCell"/>
</dbReference>
<reference evidence="10 11" key="1">
    <citation type="submission" date="2019-06" db="EMBL/GenBank/DDBJ databases">
        <title>Sulfurimonas gotlandica sp. nov., a chemoautotrophic and psychrotolerant epsilonproteobacterium isolated from a pelagic redoxcline, and an emended description of the genus Sulfurimonas.</title>
        <authorList>
            <person name="Wang S."/>
            <person name="Jiang L."/>
            <person name="Shao Z."/>
        </authorList>
    </citation>
    <scope>NUCLEOTIDE SEQUENCE [LARGE SCALE GENOMIC DNA]</scope>
    <source>
        <strain evidence="10 11">B2</strain>
    </source>
</reference>
<keyword evidence="3 7" id="KW-1134">Transmembrane beta strand</keyword>
<keyword evidence="10" id="KW-0675">Receptor</keyword>
<dbReference type="Proteomes" id="UP000593910">
    <property type="component" value="Chromosome"/>
</dbReference>
<dbReference type="Pfam" id="PF07715">
    <property type="entry name" value="Plug"/>
    <property type="match status" value="1"/>
</dbReference>
<evidence type="ECO:0000313" key="10">
    <source>
        <dbReference type="EMBL" id="QOP41761.1"/>
    </source>
</evidence>
<keyword evidence="11" id="KW-1185">Reference proteome</keyword>
<feature type="chain" id="PRO_5032934127" evidence="8">
    <location>
        <begin position="22"/>
        <end position="677"/>
    </location>
</feature>
<evidence type="ECO:0000313" key="11">
    <source>
        <dbReference type="Proteomes" id="UP000593910"/>
    </source>
</evidence>
<dbReference type="AlphaFoldDB" id="A0A7M1AWB3"/>
<dbReference type="SUPFAM" id="SSF56935">
    <property type="entry name" value="Porins"/>
    <property type="match status" value="1"/>
</dbReference>
<evidence type="ECO:0000256" key="2">
    <source>
        <dbReference type="ARBA" id="ARBA00022448"/>
    </source>
</evidence>
<organism evidence="10 11">
    <name type="scientific">Sulfurimonas marina</name>
    <dbReference type="NCBI Taxonomy" id="2590551"/>
    <lineage>
        <taxon>Bacteria</taxon>
        <taxon>Pseudomonadati</taxon>
        <taxon>Campylobacterota</taxon>
        <taxon>Epsilonproteobacteria</taxon>
        <taxon>Campylobacterales</taxon>
        <taxon>Sulfurimonadaceae</taxon>
        <taxon>Sulfurimonas</taxon>
    </lineage>
</organism>
<sequence>MKKTYFSLVTALLLTTTSLTAAETILETIDVNSDADHRGDLQLESPTNLYKIQKSTKAGTEVLAQKDIEAYNPKDVIDLLNKATGMDLSYHGRRSPYDLKMRGSSNITYIIDGAILPPAASRMLYKFPLIAIEEIQIVRSATALSIAPSINVGASNSGSGVNIGYIIIRTKQPKKTEGILSAFFEKAVSQPYANGQSLYTGTRFGSSDSWNGYIGAMVSRFDRRSKETWFDGTESTSGMVNGGLSNGKFNLNFMAYKDIGTLEMQRGVKLDGTLDNAKWYYDPLKTTLLSVDGSMVWSEGQVTLFSLAHTQYEQLEHNENFVLPAASTRNYEEKTQSYSLRHNATFGDTKLQFGGQYVESDGFGSDLFNPYVKYDTSIKGASASVEQSLFDGDLVVDAGYRWDQKHIKNSTAAKSEALANPDANNGVDLAPASIITVGAVYNILDSQTLSARYFYGDQGVSGDFTLETQDGSKLDPEKQTRYEISLDSKFTRSFNSLITYFDTKVENEKRATSNTYIVDGEEYYYYQQVNSHTKGLELTLKGKIAKTTNYKFSWTRILSKETQDFAGVTDEVGVVVPEDTFTALLSHRWEDYLFNISGKQVSNYTSSKSPMGLSNADLGDYTRFDANVVKEFNYYGVPTTAKLYGRNLTNNHYATKYTTGYYFDRGRTLGLEVTLKF</sequence>
<comment type="similarity">
    <text evidence="7">Belongs to the TonB-dependent receptor family.</text>
</comment>
<keyword evidence="6 7" id="KW-0998">Cell outer membrane</keyword>
<evidence type="ECO:0000256" key="7">
    <source>
        <dbReference type="PROSITE-ProRule" id="PRU01360"/>
    </source>
</evidence>
<evidence type="ECO:0000256" key="5">
    <source>
        <dbReference type="ARBA" id="ARBA00023136"/>
    </source>
</evidence>
<gene>
    <name evidence="10" type="ORF">FJR03_08420</name>
</gene>
<comment type="subcellular location">
    <subcellularLocation>
        <location evidence="1 7">Cell outer membrane</location>
        <topology evidence="1 7">Multi-pass membrane protein</topology>
    </subcellularLocation>
</comment>
<feature type="signal peptide" evidence="8">
    <location>
        <begin position="1"/>
        <end position="21"/>
    </location>
</feature>
<dbReference type="InterPro" id="IPR037066">
    <property type="entry name" value="Plug_dom_sf"/>
</dbReference>
<evidence type="ECO:0000256" key="3">
    <source>
        <dbReference type="ARBA" id="ARBA00022452"/>
    </source>
</evidence>
<dbReference type="Gene3D" id="2.170.130.10">
    <property type="entry name" value="TonB-dependent receptor, plug domain"/>
    <property type="match status" value="1"/>
</dbReference>